<accession>W7LAL3</accession>
<name>W7LAL3_GIBM7</name>
<dbReference type="GeneID" id="30058938"/>
<dbReference type="AlphaFoldDB" id="W7LAL3"/>
<dbReference type="EMBL" id="DS022242">
    <property type="protein sequence ID" value="EWG36648.1"/>
    <property type="molecule type" value="Genomic_DNA"/>
</dbReference>
<dbReference type="RefSeq" id="XP_018742839.1">
    <property type="nucleotide sequence ID" value="XM_018887136.1"/>
</dbReference>
<organism evidence="1 2">
    <name type="scientific">Gibberella moniliformis (strain M3125 / FGSC 7600)</name>
    <name type="common">Maize ear and stalk rot fungus</name>
    <name type="synonym">Fusarium verticillioides</name>
    <dbReference type="NCBI Taxonomy" id="334819"/>
    <lineage>
        <taxon>Eukaryota</taxon>
        <taxon>Fungi</taxon>
        <taxon>Dikarya</taxon>
        <taxon>Ascomycota</taxon>
        <taxon>Pezizomycotina</taxon>
        <taxon>Sordariomycetes</taxon>
        <taxon>Hypocreomycetidae</taxon>
        <taxon>Hypocreales</taxon>
        <taxon>Nectriaceae</taxon>
        <taxon>Fusarium</taxon>
        <taxon>Fusarium fujikuroi species complex</taxon>
    </lineage>
</organism>
<reference evidence="1 2" key="1">
    <citation type="journal article" date="2010" name="Nature">
        <title>Comparative genomics reveals mobile pathogenicity chromosomes in Fusarium.</title>
        <authorList>
            <person name="Ma L.J."/>
            <person name="van der Does H.C."/>
            <person name="Borkovich K.A."/>
            <person name="Coleman J.J."/>
            <person name="Daboussi M.J."/>
            <person name="Di Pietro A."/>
            <person name="Dufresne M."/>
            <person name="Freitag M."/>
            <person name="Grabherr M."/>
            <person name="Henrissat B."/>
            <person name="Houterman P.M."/>
            <person name="Kang S."/>
            <person name="Shim W.B."/>
            <person name="Woloshuk C."/>
            <person name="Xie X."/>
            <person name="Xu J.R."/>
            <person name="Antoniw J."/>
            <person name="Baker S.E."/>
            <person name="Bluhm B.H."/>
            <person name="Breakspear A."/>
            <person name="Brown D.W."/>
            <person name="Butchko R.A."/>
            <person name="Chapman S."/>
            <person name="Coulson R."/>
            <person name="Coutinho P.M."/>
            <person name="Danchin E.G."/>
            <person name="Diener A."/>
            <person name="Gale L.R."/>
            <person name="Gardiner D.M."/>
            <person name="Goff S."/>
            <person name="Hammond-Kosack K.E."/>
            <person name="Hilburn K."/>
            <person name="Hua-Van A."/>
            <person name="Jonkers W."/>
            <person name="Kazan K."/>
            <person name="Kodira C.D."/>
            <person name="Koehrsen M."/>
            <person name="Kumar L."/>
            <person name="Lee Y.H."/>
            <person name="Li L."/>
            <person name="Manners J.M."/>
            <person name="Miranda-Saavedra D."/>
            <person name="Mukherjee M."/>
            <person name="Park G."/>
            <person name="Park J."/>
            <person name="Park S.Y."/>
            <person name="Proctor R.H."/>
            <person name="Regev A."/>
            <person name="Ruiz-Roldan M.C."/>
            <person name="Sain D."/>
            <person name="Sakthikumar S."/>
            <person name="Sykes S."/>
            <person name="Schwartz D.C."/>
            <person name="Turgeon B.G."/>
            <person name="Wapinski I."/>
            <person name="Yoder O."/>
            <person name="Young S."/>
            <person name="Zeng Q."/>
            <person name="Zhou S."/>
            <person name="Galagan J."/>
            <person name="Cuomo C.A."/>
            <person name="Kistler H.C."/>
            <person name="Rep M."/>
        </authorList>
    </citation>
    <scope>NUCLEOTIDE SEQUENCE [LARGE SCALE GENOMIC DNA]</scope>
    <source>
        <strain evidence="2">M3125 / FGSC 7600</strain>
    </source>
</reference>
<proteinExistence type="predicted"/>
<dbReference type="KEGG" id="fvr:FVEG_00578"/>
<dbReference type="Proteomes" id="UP000009096">
    <property type="component" value="Chromosome 1"/>
</dbReference>
<evidence type="ECO:0000313" key="2">
    <source>
        <dbReference type="Proteomes" id="UP000009096"/>
    </source>
</evidence>
<evidence type="ECO:0000313" key="1">
    <source>
        <dbReference type="EMBL" id="EWG36648.1"/>
    </source>
</evidence>
<keyword evidence="2" id="KW-1185">Reference proteome</keyword>
<protein>
    <submittedName>
        <fullName evidence="1">Uncharacterized protein</fullName>
    </submittedName>
</protein>
<gene>
    <name evidence="1" type="ORF">FVEG_00578</name>
</gene>
<dbReference type="VEuPathDB" id="FungiDB:FVEG_00578"/>
<dbReference type="EMBL" id="CM000578">
    <property type="protein sequence ID" value="EWG36648.1"/>
    <property type="molecule type" value="Genomic_DNA"/>
</dbReference>
<sequence length="79" mass="9270">MYRHNFRNVLLECEEQQHDSPHSSMFDAQPCAAHNSNVSFIPYPQFNPLTPYLANIVNPYRDSPDSGFSEYIFYHQVVF</sequence>